<organism evidence="2 3">
    <name type="scientific">Dyella jiangningensis</name>
    <dbReference type="NCBI Taxonomy" id="1379159"/>
    <lineage>
        <taxon>Bacteria</taxon>
        <taxon>Pseudomonadati</taxon>
        <taxon>Pseudomonadota</taxon>
        <taxon>Gammaproteobacteria</taxon>
        <taxon>Lysobacterales</taxon>
        <taxon>Rhodanobacteraceae</taxon>
        <taxon>Dyella</taxon>
    </lineage>
</organism>
<gene>
    <name evidence="2" type="ORF">CA260_19415</name>
</gene>
<evidence type="ECO:0000313" key="3">
    <source>
        <dbReference type="Proteomes" id="UP000248926"/>
    </source>
</evidence>
<dbReference type="InterPro" id="IPR006597">
    <property type="entry name" value="Sel1-like"/>
</dbReference>
<protein>
    <recommendedName>
        <fullName evidence="4">Sel1 repeat family protein</fullName>
    </recommendedName>
</protein>
<sequence>MVVVLGLLVGAGHAALAQEAPTSKPVTDPKDLRELAKFEEMMDVPGVARQHKDILYRELAMEAYKNGDKERALKMFMRAASYADKPSQAAIADMYWEGVGTAVDRPRAYAWMDLAATRGYDRFLAKREYYWSQLTEAERAQALRVGQDIYAEYDDKIALHRLQMELEFTRRNVVGSHVGFVGTGKVYGFTHTMNTGRASTGLPRPGGNATSTSGSEQDLGLPIANLSELYRPSIWKVNDYARFKDIQWQERVESKPTVDVGDLQNVATPPAK</sequence>
<dbReference type="SMART" id="SM00671">
    <property type="entry name" value="SEL1"/>
    <property type="match status" value="1"/>
</dbReference>
<comment type="caution">
    <text evidence="2">The sequence shown here is derived from an EMBL/GenBank/DDBJ whole genome shotgun (WGS) entry which is preliminary data.</text>
</comment>
<proteinExistence type="predicted"/>
<evidence type="ECO:0000256" key="1">
    <source>
        <dbReference type="SAM" id="MobiDB-lite"/>
    </source>
</evidence>
<accession>A0A328NX23</accession>
<name>A0A328NX23_9GAMM</name>
<evidence type="ECO:0000313" key="2">
    <source>
        <dbReference type="EMBL" id="RAO74559.1"/>
    </source>
</evidence>
<dbReference type="Proteomes" id="UP000248926">
    <property type="component" value="Unassembled WGS sequence"/>
</dbReference>
<keyword evidence="3" id="KW-1185">Reference proteome</keyword>
<dbReference type="SUPFAM" id="SSF81901">
    <property type="entry name" value="HCP-like"/>
    <property type="match status" value="1"/>
</dbReference>
<evidence type="ECO:0008006" key="4">
    <source>
        <dbReference type="Google" id="ProtNLM"/>
    </source>
</evidence>
<feature type="region of interest" description="Disordered" evidence="1">
    <location>
        <begin position="197"/>
        <end position="217"/>
    </location>
</feature>
<dbReference type="Gene3D" id="1.25.40.10">
    <property type="entry name" value="Tetratricopeptide repeat domain"/>
    <property type="match status" value="1"/>
</dbReference>
<reference evidence="2 3" key="1">
    <citation type="journal article" date="2018" name="Genet. Mol. Biol.">
        <title>The genome sequence of Dyella jiangningensis FCAV SCS01 from a lignocellulose-decomposing microbial consortium metagenome reveals potential for biotechnological applications.</title>
        <authorList>
            <person name="Desiderato J.G."/>
            <person name="Alvarenga D.O."/>
            <person name="Constancio M.T.L."/>
            <person name="Alves L.M.C."/>
            <person name="Varani A.M."/>
        </authorList>
    </citation>
    <scope>NUCLEOTIDE SEQUENCE [LARGE SCALE GENOMIC DNA]</scope>
    <source>
        <strain evidence="2 3">FCAV SCS01</strain>
    </source>
</reference>
<dbReference type="EMBL" id="NFZS01000006">
    <property type="protein sequence ID" value="RAO74559.1"/>
    <property type="molecule type" value="Genomic_DNA"/>
</dbReference>
<dbReference type="InterPro" id="IPR011990">
    <property type="entry name" value="TPR-like_helical_dom_sf"/>
</dbReference>
<dbReference type="AlphaFoldDB" id="A0A328NX23"/>